<feature type="transmembrane region" description="Helical" evidence="6">
    <location>
        <begin position="138"/>
        <end position="160"/>
    </location>
</feature>
<feature type="transmembrane region" description="Helical" evidence="6">
    <location>
        <begin position="223"/>
        <end position="240"/>
    </location>
</feature>
<dbReference type="NCBIfam" id="TIGR00935">
    <property type="entry name" value="2a45"/>
    <property type="match status" value="1"/>
</dbReference>
<evidence type="ECO:0000256" key="2">
    <source>
        <dbReference type="ARBA" id="ARBA00022475"/>
    </source>
</evidence>
<dbReference type="NCBIfam" id="NF011980">
    <property type="entry name" value="PRK15445.1"/>
    <property type="match status" value="1"/>
</dbReference>
<dbReference type="EMBL" id="JBHSDY010000006">
    <property type="protein sequence ID" value="MFC4298567.1"/>
    <property type="molecule type" value="Genomic_DNA"/>
</dbReference>
<name>A0ABV8S0C6_9BURK</name>
<keyword evidence="6" id="KW-0059">Arsenical resistance</keyword>
<keyword evidence="8" id="KW-1185">Reference proteome</keyword>
<dbReference type="PANTHER" id="PTHR43302:SF5">
    <property type="entry name" value="TRANSPORTER ARSB-RELATED"/>
    <property type="match status" value="1"/>
</dbReference>
<evidence type="ECO:0000256" key="1">
    <source>
        <dbReference type="ARBA" id="ARBA00004651"/>
    </source>
</evidence>
<comment type="caution">
    <text evidence="7">The sequence shown here is derived from an EMBL/GenBank/DDBJ whole genome shotgun (WGS) entry which is preliminary data.</text>
</comment>
<evidence type="ECO:0000313" key="7">
    <source>
        <dbReference type="EMBL" id="MFC4298567.1"/>
    </source>
</evidence>
<feature type="transmembrane region" description="Helical" evidence="6">
    <location>
        <begin position="59"/>
        <end position="80"/>
    </location>
</feature>
<evidence type="ECO:0000256" key="4">
    <source>
        <dbReference type="ARBA" id="ARBA00022989"/>
    </source>
</evidence>
<feature type="transmembrane region" description="Helical" evidence="6">
    <location>
        <begin position="115"/>
        <end position="131"/>
    </location>
</feature>
<comment type="subcellular location">
    <subcellularLocation>
        <location evidence="1 6">Cell membrane</location>
        <topology evidence="1 6">Multi-pass membrane protein</topology>
    </subcellularLocation>
</comment>
<comment type="similarity">
    <text evidence="6">Belongs to the ArsB family.</text>
</comment>
<keyword evidence="2" id="KW-1003">Cell membrane</keyword>
<dbReference type="Pfam" id="PF02040">
    <property type="entry name" value="ArsB"/>
    <property type="match status" value="1"/>
</dbReference>
<sequence>MMLALALFVLTLALVIWQPRGLGIGWSAGLGAVLALLTGVIQPADIPVVWGIVWNATGTFVAVVIISLLLEAAGFFEWAALHMARWGGGRGGRLFVLMILLGAGVSALFNNDGAALILTPIVVAMLAALRFSPKATLAFVLAAGFIADAASLPLVVSNLVNIVTADYFGIGFARYAAVMMPVNLVAVCASLAVLGLVFRRVIPPRYDAQRLPAPASVVRDRPTFLAGWGVLAWLLLGFFVLEPLGIPVSATAAVGALALAGVAARSGRIPVLRRVRGAPWQIIVFALGMYLVVYGLRHAGLTAFLTQALDWLAGQGVWTAALGTGLLSAVLSSLMNNLPTVLIGALSIDASQAQGVVREAMIYAHVIGCDLGPKLTPIGSLATLLWLHVLRGRDIRIGWGQYCRIGLVLTLPVLGAALAVLAWRIG</sequence>
<dbReference type="InterPro" id="IPR000802">
    <property type="entry name" value="Arsenical_pump_ArsB"/>
</dbReference>
<evidence type="ECO:0000313" key="8">
    <source>
        <dbReference type="Proteomes" id="UP001595756"/>
    </source>
</evidence>
<accession>A0ABV8S0C6</accession>
<feature type="transmembrane region" description="Helical" evidence="6">
    <location>
        <begin position="92"/>
        <end position="109"/>
    </location>
</feature>
<comment type="function">
    <text evidence="6">Involved in arsenical resistance. Thought to form the channel of an arsenite pump.</text>
</comment>
<feature type="transmembrane region" description="Helical" evidence="6">
    <location>
        <begin position="405"/>
        <end position="425"/>
    </location>
</feature>
<evidence type="ECO:0000256" key="3">
    <source>
        <dbReference type="ARBA" id="ARBA00022692"/>
    </source>
</evidence>
<keyword evidence="3 6" id="KW-0812">Transmembrane</keyword>
<proteinExistence type="inferred from homology"/>
<keyword evidence="6" id="KW-0813">Transport</keyword>
<dbReference type="RefSeq" id="WP_376813125.1">
    <property type="nucleotide sequence ID" value="NZ_JBHSDY010000006.1"/>
</dbReference>
<evidence type="ECO:0000256" key="6">
    <source>
        <dbReference type="RuleBase" id="RU004993"/>
    </source>
</evidence>
<dbReference type="CDD" id="cd01118">
    <property type="entry name" value="ArsB_permease"/>
    <property type="match status" value="1"/>
</dbReference>
<feature type="transmembrane region" description="Helical" evidence="6">
    <location>
        <begin position="278"/>
        <end position="296"/>
    </location>
</feature>
<keyword evidence="5 6" id="KW-0472">Membrane</keyword>
<keyword evidence="4 6" id="KW-1133">Transmembrane helix</keyword>
<feature type="transmembrane region" description="Helical" evidence="6">
    <location>
        <begin position="180"/>
        <end position="202"/>
    </location>
</feature>
<reference evidence="8" key="1">
    <citation type="journal article" date="2019" name="Int. J. Syst. Evol. Microbiol.">
        <title>The Global Catalogue of Microorganisms (GCM) 10K type strain sequencing project: providing services to taxonomists for standard genome sequencing and annotation.</title>
        <authorList>
            <consortium name="The Broad Institute Genomics Platform"/>
            <consortium name="The Broad Institute Genome Sequencing Center for Infectious Disease"/>
            <person name="Wu L."/>
            <person name="Ma J."/>
        </authorList>
    </citation>
    <scope>NUCLEOTIDE SEQUENCE [LARGE SCALE GENOMIC DNA]</scope>
    <source>
        <strain evidence="8">CGMCC 1.19029</strain>
    </source>
</reference>
<gene>
    <name evidence="7" type="ORF">ACFO0J_10990</name>
</gene>
<dbReference type="Proteomes" id="UP001595756">
    <property type="component" value="Unassembled WGS sequence"/>
</dbReference>
<protein>
    <recommendedName>
        <fullName evidence="6">Arsenical pump membrane protein</fullName>
    </recommendedName>
</protein>
<feature type="transmembrane region" description="Helical" evidence="6">
    <location>
        <begin position="246"/>
        <end position="266"/>
    </location>
</feature>
<dbReference type="PRINTS" id="PR00758">
    <property type="entry name" value="ARSENICPUMP"/>
</dbReference>
<comment type="caution">
    <text evidence="6">Lacks conserved residue(s) required for the propagation of feature annotation.</text>
</comment>
<dbReference type="PANTHER" id="PTHR43302">
    <property type="entry name" value="TRANSPORTER ARSB-RELATED"/>
    <property type="match status" value="1"/>
</dbReference>
<feature type="transmembrane region" description="Helical" evidence="6">
    <location>
        <begin position="316"/>
        <end position="334"/>
    </location>
</feature>
<evidence type="ECO:0000256" key="5">
    <source>
        <dbReference type="ARBA" id="ARBA00023136"/>
    </source>
</evidence>
<organism evidence="7 8">
    <name type="scientific">Castellaniella hirudinis</name>
    <dbReference type="NCBI Taxonomy" id="1144617"/>
    <lineage>
        <taxon>Bacteria</taxon>
        <taxon>Pseudomonadati</taxon>
        <taxon>Pseudomonadota</taxon>
        <taxon>Betaproteobacteria</taxon>
        <taxon>Burkholderiales</taxon>
        <taxon>Alcaligenaceae</taxon>
        <taxon>Castellaniella</taxon>
    </lineage>
</organism>